<gene>
    <name evidence="4" type="ORF">OXX778_LOCUS18329</name>
</gene>
<dbReference type="Pfam" id="PF00400">
    <property type="entry name" value="WD40"/>
    <property type="match status" value="2"/>
</dbReference>
<dbReference type="PANTHER" id="PTHR19872">
    <property type="entry name" value="UBIQUITIN LIGASE SPECIFICITY FACTOR/HREP PROTEIN"/>
    <property type="match status" value="1"/>
</dbReference>
<dbReference type="Proteomes" id="UP000663879">
    <property type="component" value="Unassembled WGS sequence"/>
</dbReference>
<dbReference type="SUPFAM" id="SSF50978">
    <property type="entry name" value="WD40 repeat-like"/>
    <property type="match status" value="1"/>
</dbReference>
<protein>
    <submittedName>
        <fullName evidence="4">Uncharacterized protein</fullName>
    </submittedName>
</protein>
<name>A0A814JQW4_9BILA</name>
<dbReference type="EMBL" id="CAJNOC010005031">
    <property type="protein sequence ID" value="CAF1040588.1"/>
    <property type="molecule type" value="Genomic_DNA"/>
</dbReference>
<evidence type="ECO:0000313" key="5">
    <source>
        <dbReference type="Proteomes" id="UP000663879"/>
    </source>
</evidence>
<keyword evidence="2" id="KW-0853">WD repeat</keyword>
<dbReference type="PROSITE" id="PS50082">
    <property type="entry name" value="WD_REPEATS_2"/>
    <property type="match status" value="2"/>
</dbReference>
<feature type="repeat" description="WD" evidence="2">
    <location>
        <begin position="243"/>
        <end position="272"/>
    </location>
</feature>
<keyword evidence="5" id="KW-1185">Reference proteome</keyword>
<accession>A0A814JQW4</accession>
<dbReference type="InterPro" id="IPR015943">
    <property type="entry name" value="WD40/YVTN_repeat-like_dom_sf"/>
</dbReference>
<keyword evidence="3" id="KW-0732">Signal</keyword>
<dbReference type="InterPro" id="IPR051075">
    <property type="entry name" value="SCF_subunit_WD-repeat"/>
</dbReference>
<evidence type="ECO:0000256" key="2">
    <source>
        <dbReference type="PROSITE-ProRule" id="PRU00221"/>
    </source>
</evidence>
<dbReference type="Gene3D" id="2.130.10.10">
    <property type="entry name" value="YVTN repeat-like/Quinoprotein amine dehydrogenase"/>
    <property type="match status" value="2"/>
</dbReference>
<dbReference type="AlphaFoldDB" id="A0A814JQW4"/>
<dbReference type="SMART" id="SM00320">
    <property type="entry name" value="WD40"/>
    <property type="match status" value="4"/>
</dbReference>
<dbReference type="InterPro" id="IPR001680">
    <property type="entry name" value="WD40_rpt"/>
</dbReference>
<feature type="chain" id="PRO_5032919063" evidence="3">
    <location>
        <begin position="20"/>
        <end position="382"/>
    </location>
</feature>
<sequence>MNFNGILTLVAIFIGFSNACPTNRSLSGHTNTITSFVNLINGNIATGSLDSNIIIWNPYNGQMVKKIPLKQKINQLIQIKNGNLISGLENGEIQILDPNTAKMVKTLKSAENASISILLLIKDNILASSTNSSSIKLWNIEKGILIRTINEINIKYFHLLADNQLATVISLNKTKSKIKIWNIENGDLIQTILFDENINLALYLNNRMLAIVSDTPVIKLLDYNTGKLVFNFTSHFGKINQLYNIDNEKLASVSTDKTIKVWNYKNRTLIKTIYSDDHISKVQPLTVGFVIALSLDNKLSVWQINNTDLIKEVEIINANNLYKIKDLYVAVLNHNNYDIAVFDYTAKKCLQSPIDKEGAFKYLLQTIGVGFVSVYQIITGKI</sequence>
<feature type="repeat" description="WD" evidence="2">
    <location>
        <begin position="26"/>
        <end position="66"/>
    </location>
</feature>
<evidence type="ECO:0000256" key="1">
    <source>
        <dbReference type="ARBA" id="ARBA00022786"/>
    </source>
</evidence>
<proteinExistence type="predicted"/>
<reference evidence="4" key="1">
    <citation type="submission" date="2021-02" db="EMBL/GenBank/DDBJ databases">
        <authorList>
            <person name="Nowell W R."/>
        </authorList>
    </citation>
    <scope>NUCLEOTIDE SEQUENCE</scope>
    <source>
        <strain evidence="4">Ploen Becks lab</strain>
    </source>
</reference>
<evidence type="ECO:0000313" key="4">
    <source>
        <dbReference type="EMBL" id="CAF1040588.1"/>
    </source>
</evidence>
<dbReference type="PANTHER" id="PTHR19872:SF9">
    <property type="entry name" value="UBIQUITIN-BINDING SDF UBIQUITIN LIGASE COMPLEX SUBUNIT"/>
    <property type="match status" value="1"/>
</dbReference>
<dbReference type="InterPro" id="IPR036322">
    <property type="entry name" value="WD40_repeat_dom_sf"/>
</dbReference>
<keyword evidence="1" id="KW-0833">Ubl conjugation pathway</keyword>
<feature type="signal peptide" evidence="3">
    <location>
        <begin position="1"/>
        <end position="19"/>
    </location>
</feature>
<organism evidence="4 5">
    <name type="scientific">Brachionus calyciflorus</name>
    <dbReference type="NCBI Taxonomy" id="104777"/>
    <lineage>
        <taxon>Eukaryota</taxon>
        <taxon>Metazoa</taxon>
        <taxon>Spiralia</taxon>
        <taxon>Gnathifera</taxon>
        <taxon>Rotifera</taxon>
        <taxon>Eurotatoria</taxon>
        <taxon>Monogononta</taxon>
        <taxon>Pseudotrocha</taxon>
        <taxon>Ploima</taxon>
        <taxon>Brachionidae</taxon>
        <taxon>Brachionus</taxon>
    </lineage>
</organism>
<comment type="caution">
    <text evidence="4">The sequence shown here is derived from an EMBL/GenBank/DDBJ whole genome shotgun (WGS) entry which is preliminary data.</text>
</comment>
<evidence type="ECO:0000256" key="3">
    <source>
        <dbReference type="SAM" id="SignalP"/>
    </source>
</evidence>